<dbReference type="InterPro" id="IPR050679">
    <property type="entry name" value="Bact_HTH_transcr_reg"/>
</dbReference>
<evidence type="ECO:0000256" key="3">
    <source>
        <dbReference type="ARBA" id="ARBA00023125"/>
    </source>
</evidence>
<evidence type="ECO:0000313" key="6">
    <source>
        <dbReference type="EMBL" id="KKK36473.1"/>
    </source>
</evidence>
<dbReference type="Pfam" id="PF00392">
    <property type="entry name" value="GntR"/>
    <property type="match status" value="1"/>
</dbReference>
<dbReference type="InterPro" id="IPR028978">
    <property type="entry name" value="Chorismate_lyase_/UTRA_dom_sf"/>
</dbReference>
<dbReference type="Pfam" id="PF07702">
    <property type="entry name" value="UTRA"/>
    <property type="match status" value="1"/>
</dbReference>
<feature type="domain" description="HTH gntR-type" evidence="5">
    <location>
        <begin position="8"/>
        <end position="76"/>
    </location>
</feature>
<gene>
    <name evidence="6" type="ORF">WQ57_19170</name>
</gene>
<evidence type="ECO:0000313" key="7">
    <source>
        <dbReference type="Proteomes" id="UP000034166"/>
    </source>
</evidence>
<protein>
    <submittedName>
        <fullName evidence="6">GntR family transcriptional regulator</fullName>
    </submittedName>
</protein>
<dbReference type="PANTHER" id="PTHR44846">
    <property type="entry name" value="MANNOSYL-D-GLYCERATE TRANSPORT/METABOLISM SYSTEM REPRESSOR MNGR-RELATED"/>
    <property type="match status" value="1"/>
</dbReference>
<dbReference type="SUPFAM" id="SSF64288">
    <property type="entry name" value="Chorismate lyase-like"/>
    <property type="match status" value="1"/>
</dbReference>
<dbReference type="PROSITE" id="PS50949">
    <property type="entry name" value="HTH_GNTR"/>
    <property type="match status" value="1"/>
</dbReference>
<accession>A0A0M2SQF9</accession>
<dbReference type="GO" id="GO:0003700">
    <property type="term" value="F:DNA-binding transcription factor activity"/>
    <property type="evidence" value="ECO:0007669"/>
    <property type="project" value="InterPro"/>
</dbReference>
<keyword evidence="7" id="KW-1185">Reference proteome</keyword>
<dbReference type="FunFam" id="1.10.10.10:FF:000079">
    <property type="entry name" value="GntR family transcriptional regulator"/>
    <property type="match status" value="1"/>
</dbReference>
<evidence type="ECO:0000256" key="4">
    <source>
        <dbReference type="ARBA" id="ARBA00023163"/>
    </source>
</evidence>
<dbReference type="InterPro" id="IPR000524">
    <property type="entry name" value="Tscrpt_reg_HTH_GntR"/>
</dbReference>
<dbReference type="EMBL" id="LAYY01000030">
    <property type="protein sequence ID" value="KKK36473.1"/>
    <property type="molecule type" value="Genomic_DNA"/>
</dbReference>
<dbReference type="SMART" id="SM00866">
    <property type="entry name" value="UTRA"/>
    <property type="match status" value="1"/>
</dbReference>
<dbReference type="PANTHER" id="PTHR44846:SF1">
    <property type="entry name" value="MANNOSYL-D-GLYCERATE TRANSPORT_METABOLISM SYSTEM REPRESSOR MNGR-RELATED"/>
    <property type="match status" value="1"/>
</dbReference>
<evidence type="ECO:0000256" key="2">
    <source>
        <dbReference type="ARBA" id="ARBA00023015"/>
    </source>
</evidence>
<dbReference type="SUPFAM" id="SSF46785">
    <property type="entry name" value="Winged helix' DNA-binding domain"/>
    <property type="match status" value="1"/>
</dbReference>
<dbReference type="PRINTS" id="PR00035">
    <property type="entry name" value="HTHGNTR"/>
</dbReference>
<evidence type="ECO:0000256" key="1">
    <source>
        <dbReference type="ARBA" id="ARBA00022491"/>
    </source>
</evidence>
<evidence type="ECO:0000259" key="5">
    <source>
        <dbReference type="PROSITE" id="PS50949"/>
    </source>
</evidence>
<keyword evidence="3" id="KW-0238">DNA-binding</keyword>
<dbReference type="AlphaFoldDB" id="A0A0M2SQF9"/>
<dbReference type="PATRIC" id="fig|1408103.3.peg.4245"/>
<dbReference type="InterPro" id="IPR036388">
    <property type="entry name" value="WH-like_DNA-bd_sf"/>
</dbReference>
<keyword evidence="4" id="KW-0804">Transcription</keyword>
<keyword evidence="1" id="KW-0678">Repressor</keyword>
<dbReference type="InterPro" id="IPR011663">
    <property type="entry name" value="UTRA"/>
</dbReference>
<dbReference type="SMART" id="SM00345">
    <property type="entry name" value="HTH_GNTR"/>
    <property type="match status" value="1"/>
</dbReference>
<dbReference type="CDD" id="cd07377">
    <property type="entry name" value="WHTH_GntR"/>
    <property type="match status" value="1"/>
</dbReference>
<dbReference type="RefSeq" id="WP_046525380.1">
    <property type="nucleotide sequence ID" value="NZ_LAYY01000030.1"/>
</dbReference>
<organism evidence="6 7">
    <name type="scientific">Mesobacillus campisalis</name>
    <dbReference type="NCBI Taxonomy" id="1408103"/>
    <lineage>
        <taxon>Bacteria</taxon>
        <taxon>Bacillati</taxon>
        <taxon>Bacillota</taxon>
        <taxon>Bacilli</taxon>
        <taxon>Bacillales</taxon>
        <taxon>Bacillaceae</taxon>
        <taxon>Mesobacillus</taxon>
    </lineage>
</organism>
<dbReference type="FunFam" id="3.40.1410.10:FF:000008">
    <property type="entry name" value="Transcriptional regulator, GntR family"/>
    <property type="match status" value="1"/>
</dbReference>
<comment type="caution">
    <text evidence="6">The sequence shown here is derived from an EMBL/GenBank/DDBJ whole genome shotgun (WGS) entry which is preliminary data.</text>
</comment>
<dbReference type="Gene3D" id="1.10.10.10">
    <property type="entry name" value="Winged helix-like DNA-binding domain superfamily/Winged helix DNA-binding domain"/>
    <property type="match status" value="1"/>
</dbReference>
<dbReference type="Gene3D" id="3.40.1410.10">
    <property type="entry name" value="Chorismate lyase-like"/>
    <property type="match status" value="1"/>
</dbReference>
<dbReference type="OrthoDB" id="9815017at2"/>
<dbReference type="InterPro" id="IPR036390">
    <property type="entry name" value="WH_DNA-bd_sf"/>
</dbReference>
<name>A0A0M2SQF9_9BACI</name>
<reference evidence="6 7" key="1">
    <citation type="submission" date="2015-04" db="EMBL/GenBank/DDBJ databases">
        <title>Taxonomic description and genome sequence of Bacillus campisalis sp. nov., a novel member of the genus Bacillus isolated from solar saltern.</title>
        <authorList>
            <person name="Mathan Kumar R."/>
            <person name="Kaur G."/>
            <person name="Kumar A."/>
            <person name="Singh N.K."/>
            <person name="Kaur N."/>
            <person name="Kumar N."/>
            <person name="Mayilraj S."/>
        </authorList>
    </citation>
    <scope>NUCLEOTIDE SEQUENCE [LARGE SCALE GENOMIC DNA]</scope>
    <source>
        <strain evidence="6 7">SA2-6</strain>
    </source>
</reference>
<sequence length="241" mass="27489">MIDKQLHIPLYYQLAQSIQKQIDSGDLKPGESLPTEREYSEKLNISRMTVRQALNQLVNNGYLYRVQGKGTFVAECKIEKPLTGITSFTEDMMARGLEPSSKLLHFELIPATQHIANHLQIKENSPVYEVKRIRLADDVPMAIEINYISANLVKGLTEKIVNQSIYAYMEDQLNLRIEQATQTIESSLAEPNEAQLLQISDGAPVMRIQRTAFLHDGTPAEYVLSAYRADRYKFTVHIHRK</sequence>
<dbReference type="GO" id="GO:0045892">
    <property type="term" value="P:negative regulation of DNA-templated transcription"/>
    <property type="evidence" value="ECO:0007669"/>
    <property type="project" value="TreeGrafter"/>
</dbReference>
<dbReference type="GO" id="GO:0003677">
    <property type="term" value="F:DNA binding"/>
    <property type="evidence" value="ECO:0007669"/>
    <property type="project" value="UniProtKB-KW"/>
</dbReference>
<dbReference type="Proteomes" id="UP000034166">
    <property type="component" value="Unassembled WGS sequence"/>
</dbReference>
<proteinExistence type="predicted"/>
<keyword evidence="2" id="KW-0805">Transcription regulation</keyword>